<dbReference type="Gene3D" id="1.10.560.10">
    <property type="entry name" value="GroEL-like equatorial domain"/>
    <property type="match status" value="1"/>
</dbReference>
<gene>
    <name evidence="1" type="ORF">N310_05360</name>
</gene>
<dbReference type="GO" id="GO:0051131">
    <property type="term" value="P:chaperone-mediated protein complex assembly"/>
    <property type="evidence" value="ECO:0007669"/>
    <property type="project" value="InterPro"/>
</dbReference>
<sequence>GELRALLVTEPLQPSLAGPGVEFAVHSEGQYRGAQRWIAGRVEAVMKRLQSSNVKLLLSSAKQGEVVTYYAKLHGISVVECLSEEEMALIGEITGVSPYTPLGDDMCGEITETAVAAFCPPLLLGSRRCVHVGLSSVCGFQPHCLILCGPVDGVNEQHAEALQGALTMLQQLFKTVEQREGCGAEVTQKVVEYTFCNSNQVSKSQLQTLKDETETKILDPDKSDALVDNQNNHSTAVLVAHNADTGTASEHLDVGEGLEETSCNTVLFEREESCVSIAQGNSSSLIEAGSVLPVGGYFEVLLHYYIHHYAKQCRQSEVAVVSSVVADALLSIPKCLYRTAEGDSFTHFYLKTINSLRKNEPLPMSKEGVESVYCKYQLVISVLYCAAELLSIDLIIDIKRPLQKIEDCDSEDEL</sequence>
<dbReference type="SUPFAM" id="SSF48592">
    <property type="entry name" value="GroEL equatorial domain-like"/>
    <property type="match status" value="1"/>
</dbReference>
<dbReference type="EMBL" id="KK826047">
    <property type="protein sequence ID" value="KFP72826.1"/>
    <property type="molecule type" value="Genomic_DNA"/>
</dbReference>
<proteinExistence type="predicted"/>
<dbReference type="PANTHER" id="PTHR14667:SF2">
    <property type="entry name" value="BARDET-BIEDL SYNDROME 10 PROTEIN"/>
    <property type="match status" value="1"/>
</dbReference>
<keyword evidence="2" id="KW-1185">Reference proteome</keyword>
<reference evidence="1 2" key="1">
    <citation type="submission" date="2014-04" db="EMBL/GenBank/DDBJ databases">
        <title>Genome evolution of avian class.</title>
        <authorList>
            <person name="Zhang G."/>
            <person name="Li C."/>
        </authorList>
    </citation>
    <scope>NUCLEOTIDE SEQUENCE [LARGE SCALE GENOMIC DNA]</scope>
    <source>
        <strain evidence="1">BGI_N310</strain>
    </source>
</reference>
<accession>A0A091N927</accession>
<feature type="non-terminal residue" evidence="1">
    <location>
        <position position="414"/>
    </location>
</feature>
<dbReference type="AlphaFoldDB" id="A0A091N927"/>
<evidence type="ECO:0000313" key="2">
    <source>
        <dbReference type="Proteomes" id="UP000053537"/>
    </source>
</evidence>
<protein>
    <submittedName>
        <fullName evidence="1">Bardet-Biedl syndrome 10 protein</fullName>
    </submittedName>
</protein>
<dbReference type="InterPro" id="IPR027413">
    <property type="entry name" value="GROEL-like_equatorial_sf"/>
</dbReference>
<name>A0A091N927_9PASS</name>
<dbReference type="InterPro" id="IPR042619">
    <property type="entry name" value="BBS10"/>
</dbReference>
<evidence type="ECO:0000313" key="1">
    <source>
        <dbReference type="EMBL" id="KFP72826.1"/>
    </source>
</evidence>
<feature type="non-terminal residue" evidence="1">
    <location>
        <position position="1"/>
    </location>
</feature>
<dbReference type="PANTHER" id="PTHR14667">
    <property type="entry name" value="BARDET-BIEDL SYNDROME 10 PROTEIN"/>
    <property type="match status" value="1"/>
</dbReference>
<dbReference type="Proteomes" id="UP000053537">
    <property type="component" value="Unassembled WGS sequence"/>
</dbReference>
<organism evidence="1 2">
    <name type="scientific">Acanthisitta chloris</name>
    <name type="common">rifleman</name>
    <dbReference type="NCBI Taxonomy" id="57068"/>
    <lineage>
        <taxon>Eukaryota</taxon>
        <taxon>Metazoa</taxon>
        <taxon>Chordata</taxon>
        <taxon>Craniata</taxon>
        <taxon>Vertebrata</taxon>
        <taxon>Euteleostomi</taxon>
        <taxon>Archelosauria</taxon>
        <taxon>Archosauria</taxon>
        <taxon>Dinosauria</taxon>
        <taxon>Saurischia</taxon>
        <taxon>Theropoda</taxon>
        <taxon>Coelurosauria</taxon>
        <taxon>Aves</taxon>
        <taxon>Neognathae</taxon>
        <taxon>Neoaves</taxon>
        <taxon>Telluraves</taxon>
        <taxon>Australaves</taxon>
        <taxon>Passeriformes</taxon>
        <taxon>Acanthisittidae</taxon>
        <taxon>Acanthisitta</taxon>
    </lineage>
</organism>